<gene>
    <name evidence="3" type="ORF">BKH30_02335</name>
    <name evidence="2" type="ORF">BKH32_00540</name>
</gene>
<accession>A0A1Q8I481</accession>
<keyword evidence="2" id="KW-0238">DNA-binding</keyword>
<reference evidence="4 5" key="1">
    <citation type="submission" date="2016-12" db="EMBL/GenBank/DDBJ databases">
        <title>Genomic comparison of strains in the 'Actinomyces naeslundii' group.</title>
        <authorList>
            <person name="Mughal S.R."/>
            <person name="Do T."/>
            <person name="Gilbert S.C."/>
            <person name="Witherden E.A."/>
            <person name="Didelot X."/>
            <person name="Beighton D."/>
        </authorList>
    </citation>
    <scope>NUCLEOTIDE SEQUENCE [LARGE SCALE GENOMIC DNA]</scope>
    <source>
        <strain evidence="3 5">S24V</strain>
        <strain evidence="2 4">S64C</strain>
    </source>
</reference>
<protein>
    <submittedName>
        <fullName evidence="2">DNA-binding protein</fullName>
    </submittedName>
</protein>
<dbReference type="GO" id="GO:0003677">
    <property type="term" value="F:DNA binding"/>
    <property type="evidence" value="ECO:0007669"/>
    <property type="project" value="UniProtKB-KW"/>
</dbReference>
<evidence type="ECO:0000313" key="3">
    <source>
        <dbReference type="EMBL" id="OLO56166.1"/>
    </source>
</evidence>
<dbReference type="InterPro" id="IPR001845">
    <property type="entry name" value="HTH_ArsR_DNA-bd_dom"/>
</dbReference>
<dbReference type="Pfam" id="PF12840">
    <property type="entry name" value="HTH_20"/>
    <property type="match status" value="1"/>
</dbReference>
<dbReference type="InterPro" id="IPR036388">
    <property type="entry name" value="WH-like_DNA-bd_sf"/>
</dbReference>
<dbReference type="AlphaFoldDB" id="A0A1Q8I481"/>
<dbReference type="EMBL" id="MSGO01000004">
    <property type="protein sequence ID" value="OLL15913.1"/>
    <property type="molecule type" value="Genomic_DNA"/>
</dbReference>
<dbReference type="Gene3D" id="1.10.10.10">
    <property type="entry name" value="Winged helix-like DNA-binding domain superfamily/Winged helix DNA-binding domain"/>
    <property type="match status" value="1"/>
</dbReference>
<evidence type="ECO:0000313" key="5">
    <source>
        <dbReference type="Proteomes" id="UP000186855"/>
    </source>
</evidence>
<dbReference type="SMART" id="SM00418">
    <property type="entry name" value="HTH_ARSR"/>
    <property type="match status" value="1"/>
</dbReference>
<dbReference type="SUPFAM" id="SSF46785">
    <property type="entry name" value="Winged helix' DNA-binding domain"/>
    <property type="match status" value="1"/>
</dbReference>
<feature type="domain" description="HTH arsR-type" evidence="1">
    <location>
        <begin position="1"/>
        <end position="89"/>
    </location>
</feature>
<organism evidence="2 4">
    <name type="scientific">Actinomyces oris</name>
    <dbReference type="NCBI Taxonomy" id="544580"/>
    <lineage>
        <taxon>Bacteria</taxon>
        <taxon>Bacillati</taxon>
        <taxon>Actinomycetota</taxon>
        <taxon>Actinomycetes</taxon>
        <taxon>Actinomycetales</taxon>
        <taxon>Actinomycetaceae</taxon>
        <taxon>Actinomyces</taxon>
    </lineage>
</organism>
<comment type="caution">
    <text evidence="2">The sequence shown here is derived from an EMBL/GenBank/DDBJ whole genome shotgun (WGS) entry which is preliminary data.</text>
</comment>
<dbReference type="Proteomes" id="UP000186855">
    <property type="component" value="Unassembled WGS sequence"/>
</dbReference>
<dbReference type="CDD" id="cd00090">
    <property type="entry name" value="HTH_ARSR"/>
    <property type="match status" value="1"/>
</dbReference>
<evidence type="ECO:0000313" key="2">
    <source>
        <dbReference type="EMBL" id="OLL15913.1"/>
    </source>
</evidence>
<dbReference type="Gene3D" id="6.10.140.2180">
    <property type="match status" value="1"/>
</dbReference>
<dbReference type="Proteomes" id="UP000185736">
    <property type="component" value="Unassembled WGS sequence"/>
</dbReference>
<dbReference type="EMBL" id="MSKI01000021">
    <property type="protein sequence ID" value="OLO56166.1"/>
    <property type="molecule type" value="Genomic_DNA"/>
</dbReference>
<evidence type="ECO:0000313" key="4">
    <source>
        <dbReference type="Proteomes" id="UP000185736"/>
    </source>
</evidence>
<dbReference type="GO" id="GO:0003700">
    <property type="term" value="F:DNA-binding transcription factor activity"/>
    <property type="evidence" value="ECO:0007669"/>
    <property type="project" value="InterPro"/>
</dbReference>
<sequence length="180" mass="19873">MASSALLHPVRLRIIQTLLADGALTPHQLHAHLVDVPIATLYRHINHLASHGLIEVAQERQVRGTSEKTYRVTPGMANPTPQDLSSLSREELMTVFTVFTTGLIGDFAAYIRDGDRPDLTEDRVNFTQASFWATQAEVDTLLDSVSQALQNLLGNQPGGERRRRTLTTVLIPRPDGEQSA</sequence>
<dbReference type="InterPro" id="IPR036390">
    <property type="entry name" value="WH_DNA-bd_sf"/>
</dbReference>
<name>A0A1Q8I481_9ACTO</name>
<evidence type="ECO:0000259" key="1">
    <source>
        <dbReference type="SMART" id="SM00418"/>
    </source>
</evidence>
<dbReference type="InterPro" id="IPR011991">
    <property type="entry name" value="ArsR-like_HTH"/>
</dbReference>
<proteinExistence type="predicted"/>